<dbReference type="PANTHER" id="PTHR28559:SF1">
    <property type="entry name" value="DNA REPAIR PROTEIN XRCC4"/>
    <property type="match status" value="1"/>
</dbReference>
<proteinExistence type="predicted"/>
<accession>A0A195FIY9</accession>
<dbReference type="STRING" id="34720.A0A195FIY9"/>
<dbReference type="InterPro" id="IPR053962">
    <property type="entry name" value="XRCC4_CC"/>
</dbReference>
<evidence type="ECO:0000256" key="1">
    <source>
        <dbReference type="SAM" id="MobiDB-lite"/>
    </source>
</evidence>
<dbReference type="Gene3D" id="1.20.5.370">
    <property type="match status" value="1"/>
</dbReference>
<reference evidence="3 4" key="1">
    <citation type="submission" date="2016-03" db="EMBL/GenBank/DDBJ databases">
        <title>Trachymyrmex septentrionalis WGS genome.</title>
        <authorList>
            <person name="Nygaard S."/>
            <person name="Hu H."/>
            <person name="Boomsma J."/>
            <person name="Zhang G."/>
        </authorList>
    </citation>
    <scope>NUCLEOTIDE SEQUENCE [LARGE SCALE GENOMIC DNA]</scope>
    <source>
        <strain evidence="3">Tsep2-gDNA-1</strain>
        <tissue evidence="3">Whole body</tissue>
    </source>
</reference>
<dbReference type="InterPro" id="IPR014751">
    <property type="entry name" value="XRCC4-like_C"/>
</dbReference>
<dbReference type="InterPro" id="IPR010585">
    <property type="entry name" value="DNA_repair_prot_XRCC4"/>
</dbReference>
<protein>
    <recommendedName>
        <fullName evidence="2">XRCC4 coiled-coil domain-containing protein</fullName>
    </recommendedName>
</protein>
<dbReference type="Proteomes" id="UP000078541">
    <property type="component" value="Unassembled WGS sequence"/>
</dbReference>
<feature type="domain" description="XRCC4 coiled-coil" evidence="2">
    <location>
        <begin position="195"/>
        <end position="264"/>
    </location>
</feature>
<feature type="non-terminal residue" evidence="3">
    <location>
        <position position="1"/>
    </location>
</feature>
<feature type="region of interest" description="Disordered" evidence="1">
    <location>
        <begin position="267"/>
        <end position="347"/>
    </location>
</feature>
<feature type="compositionally biased region" description="Polar residues" evidence="1">
    <location>
        <begin position="267"/>
        <end position="281"/>
    </location>
</feature>
<dbReference type="GO" id="GO:0006303">
    <property type="term" value="P:double-strand break repair via nonhomologous end joining"/>
    <property type="evidence" value="ECO:0007669"/>
    <property type="project" value="TreeGrafter"/>
</dbReference>
<dbReference type="PANTHER" id="PTHR28559">
    <property type="entry name" value="DNA REPAIR PROTEIN XRCC4"/>
    <property type="match status" value="1"/>
</dbReference>
<evidence type="ECO:0000313" key="3">
    <source>
        <dbReference type="EMBL" id="KYN40368.1"/>
    </source>
</evidence>
<dbReference type="AlphaFoldDB" id="A0A195FIY9"/>
<feature type="compositionally biased region" description="Basic and acidic residues" evidence="1">
    <location>
        <begin position="291"/>
        <end position="318"/>
    </location>
</feature>
<dbReference type="GO" id="GO:0005958">
    <property type="term" value="C:DNA-dependent protein kinase-DNA ligase 4 complex"/>
    <property type="evidence" value="ECO:0007669"/>
    <property type="project" value="TreeGrafter"/>
</dbReference>
<feature type="compositionally biased region" description="Low complexity" evidence="1">
    <location>
        <begin position="332"/>
        <end position="346"/>
    </location>
</feature>
<gene>
    <name evidence="3" type="ORF">ALC56_05313</name>
</gene>
<dbReference type="SUPFAM" id="SSF58022">
    <property type="entry name" value="XRCC4, C-terminal oligomerization domain"/>
    <property type="match status" value="1"/>
</dbReference>
<evidence type="ECO:0000259" key="2">
    <source>
        <dbReference type="Pfam" id="PF21924"/>
    </source>
</evidence>
<organism evidence="3 4">
    <name type="scientific">Trachymyrmex septentrionalis</name>
    <dbReference type="NCBI Taxonomy" id="34720"/>
    <lineage>
        <taxon>Eukaryota</taxon>
        <taxon>Metazoa</taxon>
        <taxon>Ecdysozoa</taxon>
        <taxon>Arthropoda</taxon>
        <taxon>Hexapoda</taxon>
        <taxon>Insecta</taxon>
        <taxon>Pterygota</taxon>
        <taxon>Neoptera</taxon>
        <taxon>Endopterygota</taxon>
        <taxon>Hymenoptera</taxon>
        <taxon>Apocrita</taxon>
        <taxon>Aculeata</taxon>
        <taxon>Formicoidea</taxon>
        <taxon>Formicidae</taxon>
        <taxon>Myrmicinae</taxon>
        <taxon>Trachymyrmex</taxon>
    </lineage>
</organism>
<dbReference type="EMBL" id="KQ981523">
    <property type="protein sequence ID" value="KYN40368.1"/>
    <property type="molecule type" value="Genomic_DNA"/>
</dbReference>
<dbReference type="GO" id="GO:0003677">
    <property type="term" value="F:DNA binding"/>
    <property type="evidence" value="ECO:0007669"/>
    <property type="project" value="InterPro"/>
</dbReference>
<evidence type="ECO:0000313" key="4">
    <source>
        <dbReference type="Proteomes" id="UP000078541"/>
    </source>
</evidence>
<dbReference type="GO" id="GO:0032807">
    <property type="term" value="C:DNA ligase IV complex"/>
    <property type="evidence" value="ECO:0007669"/>
    <property type="project" value="TreeGrafter"/>
</dbReference>
<name>A0A195FIY9_9HYME</name>
<dbReference type="GO" id="GO:0010165">
    <property type="term" value="P:response to X-ray"/>
    <property type="evidence" value="ECO:0007669"/>
    <property type="project" value="TreeGrafter"/>
</dbReference>
<sequence>SSRSIRKFGRRKEPRNVSLSEVVTPLIDIFLRSPQLTRSSLQHATNMITNSDRISRLDYERESDKSVSLPIPDGTSTNKRNKNIYLSLTFTLVWPDPVDDEEYLARGGNRRCRTNGYNGRDMHVENANYFLNHLDESFETYLEKTKQAFSGKNADIQFFLQDKSYGTTFTWKQQNVLTRGEITMHSLSNILILSDTLKQSLELYQQYQERALALEKENEYFKKSNTELIVNLEEIINKKNTMEKDLNMKFLLLLNTKKKKIRELQEALNNTKKTTTKSPYNETTDDESDESDVKSKKMHDTKPKLKKQEMDYKNDQEVIPKSSKKTLKRCMSFSSSEDTSPEPSTSKVKLMLQNTNMYDTVRVLNNSEEERNSSEEDMFS</sequence>
<keyword evidence="4" id="KW-1185">Reference proteome</keyword>
<dbReference type="GO" id="GO:0006310">
    <property type="term" value="P:DNA recombination"/>
    <property type="evidence" value="ECO:0007669"/>
    <property type="project" value="InterPro"/>
</dbReference>
<dbReference type="Pfam" id="PF21924">
    <property type="entry name" value="XRCC4_CC"/>
    <property type="match status" value="1"/>
</dbReference>